<dbReference type="OrthoDB" id="2141316at2759"/>
<dbReference type="InterPro" id="IPR036514">
    <property type="entry name" value="SGNH_hydro_sf"/>
</dbReference>
<comment type="similarity">
    <text evidence="1">Belongs to the 'GDSL' lipolytic enzyme family.</text>
</comment>
<organism evidence="4 5">
    <name type="scientific">Coleophoma cylindrospora</name>
    <dbReference type="NCBI Taxonomy" id="1849047"/>
    <lineage>
        <taxon>Eukaryota</taxon>
        <taxon>Fungi</taxon>
        <taxon>Dikarya</taxon>
        <taxon>Ascomycota</taxon>
        <taxon>Pezizomycotina</taxon>
        <taxon>Leotiomycetes</taxon>
        <taxon>Helotiales</taxon>
        <taxon>Dermateaceae</taxon>
        <taxon>Coleophoma</taxon>
    </lineage>
</organism>
<evidence type="ECO:0000256" key="1">
    <source>
        <dbReference type="ARBA" id="ARBA00008668"/>
    </source>
</evidence>
<proteinExistence type="inferred from homology"/>
<dbReference type="Pfam" id="PF00657">
    <property type="entry name" value="Lipase_GDSL"/>
    <property type="match status" value="1"/>
</dbReference>
<protein>
    <submittedName>
        <fullName evidence="4">Uncharacterized protein</fullName>
    </submittedName>
</protein>
<feature type="signal peptide" evidence="3">
    <location>
        <begin position="1"/>
        <end position="18"/>
    </location>
</feature>
<evidence type="ECO:0000256" key="2">
    <source>
        <dbReference type="ARBA" id="ARBA00022801"/>
    </source>
</evidence>
<dbReference type="GO" id="GO:0016788">
    <property type="term" value="F:hydrolase activity, acting on ester bonds"/>
    <property type="evidence" value="ECO:0007669"/>
    <property type="project" value="InterPro"/>
</dbReference>
<dbReference type="EMBL" id="PDLM01000001">
    <property type="protein sequence ID" value="RDW89680.1"/>
    <property type="molecule type" value="Genomic_DNA"/>
</dbReference>
<evidence type="ECO:0000256" key="3">
    <source>
        <dbReference type="SAM" id="SignalP"/>
    </source>
</evidence>
<dbReference type="PANTHER" id="PTHR43695">
    <property type="entry name" value="PUTATIVE (AFU_ORTHOLOGUE AFUA_2G17250)-RELATED"/>
    <property type="match status" value="1"/>
</dbReference>
<keyword evidence="3" id="KW-0732">Signal</keyword>
<name>A0A3D8STN4_9HELO</name>
<comment type="caution">
    <text evidence="4">The sequence shown here is derived from an EMBL/GenBank/DDBJ whole genome shotgun (WGS) entry which is preliminary data.</text>
</comment>
<sequence>MKSFVSLSLAALAAVAAAVPVEHGPGRFGPHGGPGSSRYSSSASASAVAASTTAAAATSAAAVAASSSVAVSSVAVSSVAASSVAVSSVAVSSATAVAAVASSTGTPTVYLAGDSTMAKGGGGTGTEGWGVFLPYSLTGVKVVNDAKAGTSARSYTNESRFQDIADVVTAGDWVIIEFGHNDGGSLSTTDNLRTDCYGAGSETCTSVNGDIVQTYPTYITAAAKLMTAKGAQVIISPPTPDNPCETGTCSYTAPRFTAYANSSVAAVGSMATFIDHGQYVGNAFEALGPTTVDAFYPNDHTHPSPTGSTIVAAQFVLALLCSNNPLAAHVVNTTSSITGSCV</sequence>
<reference evidence="4 5" key="1">
    <citation type="journal article" date="2018" name="IMA Fungus">
        <title>IMA Genome-F 9: Draft genome sequence of Annulohypoxylon stygium, Aspergillus mulundensis, Berkeleyomyces basicola (syn. Thielaviopsis basicola), Ceratocystis smalleyi, two Cercospora beticola strains, Coleophoma cylindrospora, Fusarium fracticaudum, Phialophora cf. hyalina, and Morchella septimelata.</title>
        <authorList>
            <person name="Wingfield B.D."/>
            <person name="Bills G.F."/>
            <person name="Dong Y."/>
            <person name="Huang W."/>
            <person name="Nel W.J."/>
            <person name="Swalarsk-Parry B.S."/>
            <person name="Vaghefi N."/>
            <person name="Wilken P.M."/>
            <person name="An Z."/>
            <person name="de Beer Z.W."/>
            <person name="De Vos L."/>
            <person name="Chen L."/>
            <person name="Duong T.A."/>
            <person name="Gao Y."/>
            <person name="Hammerbacher A."/>
            <person name="Kikkert J.R."/>
            <person name="Li Y."/>
            <person name="Li H."/>
            <person name="Li K."/>
            <person name="Li Q."/>
            <person name="Liu X."/>
            <person name="Ma X."/>
            <person name="Naidoo K."/>
            <person name="Pethybridge S.J."/>
            <person name="Sun J."/>
            <person name="Steenkamp E.T."/>
            <person name="van der Nest M.A."/>
            <person name="van Wyk S."/>
            <person name="Wingfield M.J."/>
            <person name="Xiong C."/>
            <person name="Yue Q."/>
            <person name="Zhang X."/>
        </authorList>
    </citation>
    <scope>NUCLEOTIDE SEQUENCE [LARGE SCALE GENOMIC DNA]</scope>
    <source>
        <strain evidence="4 5">BP6252</strain>
    </source>
</reference>
<dbReference type="InterPro" id="IPR037459">
    <property type="entry name" value="RhgT-like"/>
</dbReference>
<dbReference type="PANTHER" id="PTHR43695:SF1">
    <property type="entry name" value="RHAMNOGALACTURONAN ACETYLESTERASE"/>
    <property type="match status" value="1"/>
</dbReference>
<accession>A0A3D8STN4</accession>
<gene>
    <name evidence="4" type="ORF">BP6252_01712</name>
</gene>
<keyword evidence="2" id="KW-0378">Hydrolase</keyword>
<dbReference type="SUPFAM" id="SSF52266">
    <property type="entry name" value="SGNH hydrolase"/>
    <property type="match status" value="1"/>
</dbReference>
<keyword evidence="5" id="KW-1185">Reference proteome</keyword>
<evidence type="ECO:0000313" key="5">
    <source>
        <dbReference type="Proteomes" id="UP000256645"/>
    </source>
</evidence>
<feature type="chain" id="PRO_5017638035" evidence="3">
    <location>
        <begin position="19"/>
        <end position="342"/>
    </location>
</feature>
<dbReference type="Gene3D" id="3.40.50.1110">
    <property type="entry name" value="SGNH hydrolase"/>
    <property type="match status" value="1"/>
</dbReference>
<dbReference type="Proteomes" id="UP000256645">
    <property type="component" value="Unassembled WGS sequence"/>
</dbReference>
<dbReference type="AlphaFoldDB" id="A0A3D8STN4"/>
<dbReference type="InterPro" id="IPR001087">
    <property type="entry name" value="GDSL"/>
</dbReference>
<evidence type="ECO:0000313" key="4">
    <source>
        <dbReference type="EMBL" id="RDW89680.1"/>
    </source>
</evidence>